<proteinExistence type="predicted"/>
<protein>
    <submittedName>
        <fullName evidence="3">Uncharacterized protein LOC106152527</fullName>
    </submittedName>
</protein>
<evidence type="ECO:0000256" key="1">
    <source>
        <dbReference type="SAM" id="MobiDB-lite"/>
    </source>
</evidence>
<dbReference type="RefSeq" id="XP_013381593.1">
    <property type="nucleotide sequence ID" value="XM_013526139.2"/>
</dbReference>
<evidence type="ECO:0000313" key="3">
    <source>
        <dbReference type="RefSeq" id="XP_013381593.1"/>
    </source>
</evidence>
<dbReference type="InParanoid" id="A0A1S3H6G8"/>
<organism evidence="2 3">
    <name type="scientific">Lingula anatina</name>
    <name type="common">Brachiopod</name>
    <name type="synonym">Lingula unguis</name>
    <dbReference type="NCBI Taxonomy" id="7574"/>
    <lineage>
        <taxon>Eukaryota</taxon>
        <taxon>Metazoa</taxon>
        <taxon>Spiralia</taxon>
        <taxon>Lophotrochozoa</taxon>
        <taxon>Brachiopoda</taxon>
        <taxon>Linguliformea</taxon>
        <taxon>Lingulata</taxon>
        <taxon>Lingulida</taxon>
        <taxon>Linguloidea</taxon>
        <taxon>Lingulidae</taxon>
        <taxon>Lingula</taxon>
    </lineage>
</organism>
<dbReference type="GeneID" id="106152527"/>
<dbReference type="KEGG" id="lak:106152527"/>
<feature type="region of interest" description="Disordered" evidence="1">
    <location>
        <begin position="1"/>
        <end position="20"/>
    </location>
</feature>
<gene>
    <name evidence="3" type="primary">LOC106152527</name>
</gene>
<sequence>MKPTTTTITESTTKRIPTTTPALTNPCEPNPCPKDAKGQPVACRVKAADGKHECVKPDDMCMVGDELLARAERRVIDCKNCICLNPGANFAFCESTCKPWTPDMVPPGCHLITPPGKCCQELDCSGSVAAIAVSTSTTPTTPSMDASTIAPLNPCEPNPCPKDAKGQPVACQVKPADGKHECLKPDDMCMVDNELLARAERRVIGCKNCICLNPSANFAFCESTCKPWTPDQIPPGCQLVTPPGKCCQELDCSGAAAAP</sequence>
<evidence type="ECO:0000313" key="2">
    <source>
        <dbReference type="Proteomes" id="UP000085678"/>
    </source>
</evidence>
<accession>A0A1S3H6G8</accession>
<name>A0A1S3H6G8_LINAN</name>
<keyword evidence="2" id="KW-1185">Reference proteome</keyword>
<dbReference type="AlphaFoldDB" id="A0A1S3H6G8"/>
<reference evidence="3" key="1">
    <citation type="submission" date="2025-08" db="UniProtKB">
        <authorList>
            <consortium name="RefSeq"/>
        </authorList>
    </citation>
    <scope>IDENTIFICATION</scope>
    <source>
        <tissue evidence="3">Gonads</tissue>
    </source>
</reference>
<dbReference type="Proteomes" id="UP000085678">
    <property type="component" value="Unplaced"/>
</dbReference>